<dbReference type="GO" id="GO:0035336">
    <property type="term" value="P:long-chain fatty-acyl-CoA metabolic process"/>
    <property type="evidence" value="ECO:0007669"/>
    <property type="project" value="TreeGrafter"/>
</dbReference>
<evidence type="ECO:0000256" key="10">
    <source>
        <dbReference type="ARBA" id="ARBA00052530"/>
    </source>
</evidence>
<dbReference type="CDD" id="cd09071">
    <property type="entry name" value="FAR_C"/>
    <property type="match status" value="1"/>
</dbReference>
<keyword evidence="15" id="KW-1185">Reference proteome</keyword>
<dbReference type="InterPro" id="IPR036291">
    <property type="entry name" value="NAD(P)-bd_dom_sf"/>
</dbReference>
<evidence type="ECO:0000259" key="13">
    <source>
        <dbReference type="Pfam" id="PF07993"/>
    </source>
</evidence>
<dbReference type="GeneID" id="6499853"/>
<dbReference type="FunFam" id="3.40.50.720:FF:000143">
    <property type="entry name" value="Fatty acyl-CoA reductase"/>
    <property type="match status" value="1"/>
</dbReference>
<keyword evidence="3 11" id="KW-0444">Lipid biosynthesis</keyword>
<evidence type="ECO:0000256" key="2">
    <source>
        <dbReference type="ARBA" id="ARBA00005928"/>
    </source>
</evidence>
<dbReference type="OrthoDB" id="429813at2759"/>
<evidence type="ECO:0000256" key="9">
    <source>
        <dbReference type="ARBA" id="ARBA00023136"/>
    </source>
</evidence>
<dbReference type="GO" id="GO:0016020">
    <property type="term" value="C:membrane"/>
    <property type="evidence" value="ECO:0007669"/>
    <property type="project" value="UniProtKB-SubCell"/>
</dbReference>
<dbReference type="GO" id="GO:0080019">
    <property type="term" value="F:alcohol-forming very long-chain fatty acyl-CoA reductase activity"/>
    <property type="evidence" value="ECO:0007669"/>
    <property type="project" value="InterPro"/>
</dbReference>
<comment type="subcellular location">
    <subcellularLocation>
        <location evidence="1">Membrane</location>
        <topology evidence="1">Multi-pass membrane protein</topology>
    </subcellularLocation>
</comment>
<protein>
    <recommendedName>
        <fullName evidence="11">Fatty acyl-CoA reductase</fullName>
        <ecNumber evidence="11">1.2.1.84</ecNumber>
    </recommendedName>
</protein>
<dbReference type="InterPro" id="IPR033640">
    <property type="entry name" value="FAR_C"/>
</dbReference>
<evidence type="ECO:0000313" key="15">
    <source>
        <dbReference type="Proteomes" id="UP000007801"/>
    </source>
</evidence>
<dbReference type="Pfam" id="PF03015">
    <property type="entry name" value="Sterile"/>
    <property type="match status" value="1"/>
</dbReference>
<feature type="domain" description="Thioester reductase (TE)" evidence="13">
    <location>
        <begin position="16"/>
        <end position="286"/>
    </location>
</feature>
<dbReference type="PhylomeDB" id="B3M2L0"/>
<dbReference type="InParanoid" id="B3M2L0"/>
<comment type="catalytic activity">
    <reaction evidence="10 11">
        <text>a long-chain fatty acyl-CoA + 2 NADPH + 2 H(+) = a long-chain primary fatty alcohol + 2 NADP(+) + CoA</text>
        <dbReference type="Rhea" id="RHEA:52716"/>
        <dbReference type="ChEBI" id="CHEBI:15378"/>
        <dbReference type="ChEBI" id="CHEBI:57287"/>
        <dbReference type="ChEBI" id="CHEBI:57783"/>
        <dbReference type="ChEBI" id="CHEBI:58349"/>
        <dbReference type="ChEBI" id="CHEBI:77396"/>
        <dbReference type="ChEBI" id="CHEBI:83139"/>
        <dbReference type="EC" id="1.2.1.84"/>
    </reaction>
</comment>
<accession>B3M2L0</accession>
<dbReference type="STRING" id="7217.B3M2L0"/>
<name>B3M2L0_DROAN</name>
<dbReference type="EMBL" id="CH902617">
    <property type="protein sequence ID" value="EDV42331.1"/>
    <property type="molecule type" value="Genomic_DNA"/>
</dbReference>
<dbReference type="GO" id="GO:0005777">
    <property type="term" value="C:peroxisome"/>
    <property type="evidence" value="ECO:0007669"/>
    <property type="project" value="TreeGrafter"/>
</dbReference>
<dbReference type="CDD" id="cd05236">
    <property type="entry name" value="FAR-N_SDR_e"/>
    <property type="match status" value="1"/>
</dbReference>
<dbReference type="GO" id="GO:0102965">
    <property type="term" value="F:alcohol-forming long-chain fatty acyl-CoA reductase activity"/>
    <property type="evidence" value="ECO:0007669"/>
    <property type="project" value="UniProtKB-EC"/>
</dbReference>
<keyword evidence="9" id="KW-0472">Membrane</keyword>
<keyword evidence="8 11" id="KW-0443">Lipid metabolism</keyword>
<proteinExistence type="inferred from homology"/>
<keyword evidence="7 11" id="KW-0560">Oxidoreductase</keyword>
<evidence type="ECO:0000256" key="7">
    <source>
        <dbReference type="ARBA" id="ARBA00023002"/>
    </source>
</evidence>
<evidence type="ECO:0000256" key="5">
    <source>
        <dbReference type="ARBA" id="ARBA00022857"/>
    </source>
</evidence>
<dbReference type="Proteomes" id="UP000007801">
    <property type="component" value="Unassembled WGS sequence"/>
</dbReference>
<comment type="function">
    <text evidence="11">Catalyzes the reduction of fatty acyl-CoA to fatty alcohols.</text>
</comment>
<dbReference type="eggNOG" id="KOG1221">
    <property type="taxonomic scope" value="Eukaryota"/>
</dbReference>
<evidence type="ECO:0000313" key="14">
    <source>
        <dbReference type="EMBL" id="EDV42331.1"/>
    </source>
</evidence>
<dbReference type="HOGENOM" id="CLU_024661_0_2_1"/>
<gene>
    <name evidence="14" type="primary">Dana\GF17064</name>
    <name evidence="14" type="synonym">dana_GLEANR_18331</name>
    <name evidence="14" type="ORF">GF17064</name>
</gene>
<keyword evidence="4" id="KW-0812">Transmembrane</keyword>
<evidence type="ECO:0000259" key="12">
    <source>
        <dbReference type="Pfam" id="PF03015"/>
    </source>
</evidence>
<evidence type="ECO:0000256" key="1">
    <source>
        <dbReference type="ARBA" id="ARBA00004141"/>
    </source>
</evidence>
<dbReference type="InterPro" id="IPR013120">
    <property type="entry name" value="FAR_NAD-bd"/>
</dbReference>
<evidence type="ECO:0000256" key="11">
    <source>
        <dbReference type="RuleBase" id="RU363097"/>
    </source>
</evidence>
<sequence>METDIQSFYREKVIFITGATGFVGKVIIEKLLRSTEVKRIYVLIRPKRGREVQDRVSLWQKDLIFQPLLDIKPTAFDKVRAIAGDCIEPDLGISEPDRKLLTSEVQIVIHGAATVRFNQSLHVALAINTRATRLMIQLAKEMRNLQSYVHISTAFSNCVADYIEERFHTELLTRSSDQVLSLFEKESSETIDDMTTDLLGPFPNSYTYTKALGEDVVLREAENLPICIFRPAIIIASFKEPTSGWIDNLYGPVAITYGVAYGVLRVVLLDVKQQNSVVPVDYCANMALALARETAQKKKTHPNGSTPPIYNFAPSEGNLLTYGDFRAKALKYGSNYPVTNMIWYPFLLCIRCPWLFSIAAFLLHTLPGYFIDLALRISGRKPRLGKIYEKIHTTIKVLGPFSCRSWKFEMANKERLWQSMSREDQSIFNFDMLHLDWDQYFNRALCGMRLYLGKEPPTIESYIQGQKRLRMFHVLHRLVQALLLYVAYLTVRSLLELVFNLS</sequence>
<evidence type="ECO:0000256" key="8">
    <source>
        <dbReference type="ARBA" id="ARBA00023098"/>
    </source>
</evidence>
<dbReference type="Gene3D" id="3.40.50.720">
    <property type="entry name" value="NAD(P)-binding Rossmann-like Domain"/>
    <property type="match status" value="1"/>
</dbReference>
<keyword evidence="6" id="KW-1133">Transmembrane helix</keyword>
<dbReference type="InterPro" id="IPR026055">
    <property type="entry name" value="FAR"/>
</dbReference>
<dbReference type="PANTHER" id="PTHR11011:SF60">
    <property type="entry name" value="FATTY ACYL-COA REDUCTASE-RELATED"/>
    <property type="match status" value="1"/>
</dbReference>
<evidence type="ECO:0000256" key="6">
    <source>
        <dbReference type="ARBA" id="ARBA00022989"/>
    </source>
</evidence>
<organism evidence="14 15">
    <name type="scientific">Drosophila ananassae</name>
    <name type="common">Fruit fly</name>
    <dbReference type="NCBI Taxonomy" id="7217"/>
    <lineage>
        <taxon>Eukaryota</taxon>
        <taxon>Metazoa</taxon>
        <taxon>Ecdysozoa</taxon>
        <taxon>Arthropoda</taxon>
        <taxon>Hexapoda</taxon>
        <taxon>Insecta</taxon>
        <taxon>Pterygota</taxon>
        <taxon>Neoptera</taxon>
        <taxon>Endopterygota</taxon>
        <taxon>Diptera</taxon>
        <taxon>Brachycera</taxon>
        <taxon>Muscomorpha</taxon>
        <taxon>Ephydroidea</taxon>
        <taxon>Drosophilidae</taxon>
        <taxon>Drosophila</taxon>
        <taxon>Sophophora</taxon>
    </lineage>
</organism>
<dbReference type="Pfam" id="PF07993">
    <property type="entry name" value="NAD_binding_4"/>
    <property type="match status" value="1"/>
</dbReference>
<dbReference type="KEGG" id="dan:6499853"/>
<reference evidence="14 15" key="1">
    <citation type="journal article" date="2007" name="Nature">
        <title>Evolution of genes and genomes on the Drosophila phylogeny.</title>
        <authorList>
            <consortium name="Drosophila 12 Genomes Consortium"/>
            <person name="Clark A.G."/>
            <person name="Eisen M.B."/>
            <person name="Smith D.R."/>
            <person name="Bergman C.M."/>
            <person name="Oliver B."/>
            <person name="Markow T.A."/>
            <person name="Kaufman T.C."/>
            <person name="Kellis M."/>
            <person name="Gelbart W."/>
            <person name="Iyer V.N."/>
            <person name="Pollard D.A."/>
            <person name="Sackton T.B."/>
            <person name="Larracuente A.M."/>
            <person name="Singh N.D."/>
            <person name="Abad J.P."/>
            <person name="Abt D.N."/>
            <person name="Adryan B."/>
            <person name="Aguade M."/>
            <person name="Akashi H."/>
            <person name="Anderson W.W."/>
            <person name="Aquadro C.F."/>
            <person name="Ardell D.H."/>
            <person name="Arguello R."/>
            <person name="Artieri C.G."/>
            <person name="Barbash D.A."/>
            <person name="Barker D."/>
            <person name="Barsanti P."/>
            <person name="Batterham P."/>
            <person name="Batzoglou S."/>
            <person name="Begun D."/>
            <person name="Bhutkar A."/>
            <person name="Blanco E."/>
            <person name="Bosak S.A."/>
            <person name="Bradley R.K."/>
            <person name="Brand A.D."/>
            <person name="Brent M.R."/>
            <person name="Brooks A.N."/>
            <person name="Brown R.H."/>
            <person name="Butlin R.K."/>
            <person name="Caggese C."/>
            <person name="Calvi B.R."/>
            <person name="Bernardo de Carvalho A."/>
            <person name="Caspi A."/>
            <person name="Castrezana S."/>
            <person name="Celniker S.E."/>
            <person name="Chang J.L."/>
            <person name="Chapple C."/>
            <person name="Chatterji S."/>
            <person name="Chinwalla A."/>
            <person name="Civetta A."/>
            <person name="Clifton S.W."/>
            <person name="Comeron J.M."/>
            <person name="Costello J.C."/>
            <person name="Coyne J.A."/>
            <person name="Daub J."/>
            <person name="David R.G."/>
            <person name="Delcher A.L."/>
            <person name="Delehaunty K."/>
            <person name="Do C.B."/>
            <person name="Ebling H."/>
            <person name="Edwards K."/>
            <person name="Eickbush T."/>
            <person name="Evans J.D."/>
            <person name="Filipski A."/>
            <person name="Findeiss S."/>
            <person name="Freyhult E."/>
            <person name="Fulton L."/>
            <person name="Fulton R."/>
            <person name="Garcia A.C."/>
            <person name="Gardiner A."/>
            <person name="Garfield D.A."/>
            <person name="Garvin B.E."/>
            <person name="Gibson G."/>
            <person name="Gilbert D."/>
            <person name="Gnerre S."/>
            <person name="Godfrey J."/>
            <person name="Good R."/>
            <person name="Gotea V."/>
            <person name="Gravely B."/>
            <person name="Greenberg A.J."/>
            <person name="Griffiths-Jones S."/>
            <person name="Gross S."/>
            <person name="Guigo R."/>
            <person name="Gustafson E.A."/>
            <person name="Haerty W."/>
            <person name="Hahn M.W."/>
            <person name="Halligan D.L."/>
            <person name="Halpern A.L."/>
            <person name="Halter G.M."/>
            <person name="Han M.V."/>
            <person name="Heger A."/>
            <person name="Hillier L."/>
            <person name="Hinrichs A.S."/>
            <person name="Holmes I."/>
            <person name="Hoskins R.A."/>
            <person name="Hubisz M.J."/>
            <person name="Hultmark D."/>
            <person name="Huntley M.A."/>
            <person name="Jaffe D.B."/>
            <person name="Jagadeeshan S."/>
            <person name="Jeck W.R."/>
            <person name="Johnson J."/>
            <person name="Jones C.D."/>
            <person name="Jordan W.C."/>
            <person name="Karpen G.H."/>
            <person name="Kataoka E."/>
            <person name="Keightley P.D."/>
            <person name="Kheradpour P."/>
            <person name="Kirkness E.F."/>
            <person name="Koerich L.B."/>
            <person name="Kristiansen K."/>
            <person name="Kudrna D."/>
            <person name="Kulathinal R.J."/>
            <person name="Kumar S."/>
            <person name="Kwok R."/>
            <person name="Lander E."/>
            <person name="Langley C.H."/>
            <person name="Lapoint R."/>
            <person name="Lazzaro B.P."/>
            <person name="Lee S.J."/>
            <person name="Levesque L."/>
            <person name="Li R."/>
            <person name="Lin C.F."/>
            <person name="Lin M.F."/>
            <person name="Lindblad-Toh K."/>
            <person name="Llopart A."/>
            <person name="Long M."/>
            <person name="Low L."/>
            <person name="Lozovsky E."/>
            <person name="Lu J."/>
            <person name="Luo M."/>
            <person name="Machado C.A."/>
            <person name="Makalowski W."/>
            <person name="Marzo M."/>
            <person name="Matsuda M."/>
            <person name="Matzkin L."/>
            <person name="McAllister B."/>
            <person name="McBride C.S."/>
            <person name="McKernan B."/>
            <person name="McKernan K."/>
            <person name="Mendez-Lago M."/>
            <person name="Minx P."/>
            <person name="Mollenhauer M.U."/>
            <person name="Montooth K."/>
            <person name="Mount S.M."/>
            <person name="Mu X."/>
            <person name="Myers E."/>
            <person name="Negre B."/>
            <person name="Newfeld S."/>
            <person name="Nielsen R."/>
            <person name="Noor M.A."/>
            <person name="O'Grady P."/>
            <person name="Pachter L."/>
            <person name="Papaceit M."/>
            <person name="Parisi M.J."/>
            <person name="Parisi M."/>
            <person name="Parts L."/>
            <person name="Pedersen J.S."/>
            <person name="Pesole G."/>
            <person name="Phillippy A.M."/>
            <person name="Ponting C.P."/>
            <person name="Pop M."/>
            <person name="Porcelli D."/>
            <person name="Powell J.R."/>
            <person name="Prohaska S."/>
            <person name="Pruitt K."/>
            <person name="Puig M."/>
            <person name="Quesneville H."/>
            <person name="Ram K.R."/>
            <person name="Rand D."/>
            <person name="Rasmussen M.D."/>
            <person name="Reed L.K."/>
            <person name="Reenan R."/>
            <person name="Reily A."/>
            <person name="Remington K.A."/>
            <person name="Rieger T.T."/>
            <person name="Ritchie M.G."/>
            <person name="Robin C."/>
            <person name="Rogers Y.H."/>
            <person name="Rohde C."/>
            <person name="Rozas J."/>
            <person name="Rubenfield M.J."/>
            <person name="Ruiz A."/>
            <person name="Russo S."/>
            <person name="Salzberg S.L."/>
            <person name="Sanchez-Gracia A."/>
            <person name="Saranga D.J."/>
            <person name="Sato H."/>
            <person name="Schaeffer S.W."/>
            <person name="Schatz M.C."/>
            <person name="Schlenke T."/>
            <person name="Schwartz R."/>
            <person name="Segarra C."/>
            <person name="Singh R.S."/>
            <person name="Sirot L."/>
            <person name="Sirota M."/>
            <person name="Sisneros N.B."/>
            <person name="Smith C.D."/>
            <person name="Smith T.F."/>
            <person name="Spieth J."/>
            <person name="Stage D.E."/>
            <person name="Stark A."/>
            <person name="Stephan W."/>
            <person name="Strausberg R.L."/>
            <person name="Strempel S."/>
            <person name="Sturgill D."/>
            <person name="Sutton G."/>
            <person name="Sutton G.G."/>
            <person name="Tao W."/>
            <person name="Teichmann S."/>
            <person name="Tobari Y.N."/>
            <person name="Tomimura Y."/>
            <person name="Tsolas J.M."/>
            <person name="Valente V.L."/>
            <person name="Venter E."/>
            <person name="Venter J.C."/>
            <person name="Vicario S."/>
            <person name="Vieira F.G."/>
            <person name="Vilella A.J."/>
            <person name="Villasante A."/>
            <person name="Walenz B."/>
            <person name="Wang J."/>
            <person name="Wasserman M."/>
            <person name="Watts T."/>
            <person name="Wilson D."/>
            <person name="Wilson R.K."/>
            <person name="Wing R.A."/>
            <person name="Wolfner M.F."/>
            <person name="Wong A."/>
            <person name="Wong G.K."/>
            <person name="Wu C.I."/>
            <person name="Wu G."/>
            <person name="Yamamoto D."/>
            <person name="Yang H.P."/>
            <person name="Yang S.P."/>
            <person name="Yorke J.A."/>
            <person name="Yoshida K."/>
            <person name="Zdobnov E."/>
            <person name="Zhang P."/>
            <person name="Zhang Y."/>
            <person name="Zimin A.V."/>
            <person name="Baldwin J."/>
            <person name="Abdouelleil A."/>
            <person name="Abdulkadir J."/>
            <person name="Abebe A."/>
            <person name="Abera B."/>
            <person name="Abreu J."/>
            <person name="Acer S.C."/>
            <person name="Aftuck L."/>
            <person name="Alexander A."/>
            <person name="An P."/>
            <person name="Anderson E."/>
            <person name="Anderson S."/>
            <person name="Arachi H."/>
            <person name="Azer M."/>
            <person name="Bachantsang P."/>
            <person name="Barry A."/>
            <person name="Bayul T."/>
            <person name="Berlin A."/>
            <person name="Bessette D."/>
            <person name="Bloom T."/>
            <person name="Blye J."/>
            <person name="Boguslavskiy L."/>
            <person name="Bonnet C."/>
            <person name="Boukhgalter B."/>
            <person name="Bourzgui I."/>
            <person name="Brown A."/>
            <person name="Cahill P."/>
            <person name="Channer S."/>
            <person name="Cheshatsang Y."/>
            <person name="Chuda L."/>
            <person name="Citroen M."/>
            <person name="Collymore A."/>
            <person name="Cooke P."/>
            <person name="Costello M."/>
            <person name="D'Aco K."/>
            <person name="Daza R."/>
            <person name="De Haan G."/>
            <person name="DeGray S."/>
            <person name="DeMaso C."/>
            <person name="Dhargay N."/>
            <person name="Dooley K."/>
            <person name="Dooley E."/>
            <person name="Doricent M."/>
            <person name="Dorje P."/>
            <person name="Dorjee K."/>
            <person name="Dupes A."/>
            <person name="Elong R."/>
            <person name="Falk J."/>
            <person name="Farina A."/>
            <person name="Faro S."/>
            <person name="Ferguson D."/>
            <person name="Fisher S."/>
            <person name="Foley C.D."/>
            <person name="Franke A."/>
            <person name="Friedrich D."/>
            <person name="Gadbois L."/>
            <person name="Gearin G."/>
            <person name="Gearin C.R."/>
            <person name="Giannoukos G."/>
            <person name="Goode T."/>
            <person name="Graham J."/>
            <person name="Grandbois E."/>
            <person name="Grewal S."/>
            <person name="Gyaltsen K."/>
            <person name="Hafez N."/>
            <person name="Hagos B."/>
            <person name="Hall J."/>
            <person name="Henson C."/>
            <person name="Hollinger A."/>
            <person name="Honan T."/>
            <person name="Huard M.D."/>
            <person name="Hughes L."/>
            <person name="Hurhula B."/>
            <person name="Husby M.E."/>
            <person name="Kamat A."/>
            <person name="Kanga B."/>
            <person name="Kashin S."/>
            <person name="Khazanovich D."/>
            <person name="Kisner P."/>
            <person name="Lance K."/>
            <person name="Lara M."/>
            <person name="Lee W."/>
            <person name="Lennon N."/>
            <person name="Letendre F."/>
            <person name="LeVine R."/>
            <person name="Lipovsky A."/>
            <person name="Liu X."/>
            <person name="Liu J."/>
            <person name="Liu S."/>
            <person name="Lokyitsang T."/>
            <person name="Lokyitsang Y."/>
            <person name="Lubonja R."/>
            <person name="Lui A."/>
            <person name="MacDonald P."/>
            <person name="Magnisalis V."/>
            <person name="Maru K."/>
            <person name="Matthews C."/>
            <person name="McCusker W."/>
            <person name="McDonough S."/>
            <person name="Mehta T."/>
            <person name="Meldrim J."/>
            <person name="Meneus L."/>
            <person name="Mihai O."/>
            <person name="Mihalev A."/>
            <person name="Mihova T."/>
            <person name="Mittelman R."/>
            <person name="Mlenga V."/>
            <person name="Montmayeur A."/>
            <person name="Mulrain L."/>
            <person name="Navidi A."/>
            <person name="Naylor J."/>
            <person name="Negash T."/>
            <person name="Nguyen T."/>
            <person name="Nguyen N."/>
            <person name="Nicol R."/>
            <person name="Norbu C."/>
            <person name="Norbu N."/>
            <person name="Novod N."/>
            <person name="O'Neill B."/>
            <person name="Osman S."/>
            <person name="Markiewicz E."/>
            <person name="Oyono O.L."/>
            <person name="Patti C."/>
            <person name="Phunkhang P."/>
            <person name="Pierre F."/>
            <person name="Priest M."/>
            <person name="Raghuraman S."/>
            <person name="Rege F."/>
            <person name="Reyes R."/>
            <person name="Rise C."/>
            <person name="Rogov P."/>
            <person name="Ross K."/>
            <person name="Ryan E."/>
            <person name="Settipalli S."/>
            <person name="Shea T."/>
            <person name="Sherpa N."/>
            <person name="Shi L."/>
            <person name="Shih D."/>
            <person name="Sparrow T."/>
            <person name="Spaulding J."/>
            <person name="Stalker J."/>
            <person name="Stange-Thomann N."/>
            <person name="Stavropoulos S."/>
            <person name="Stone C."/>
            <person name="Strader C."/>
            <person name="Tesfaye S."/>
            <person name="Thomson T."/>
            <person name="Thoulutsang Y."/>
            <person name="Thoulutsang D."/>
            <person name="Topham K."/>
            <person name="Topping I."/>
            <person name="Tsamla T."/>
            <person name="Vassiliev H."/>
            <person name="Vo A."/>
            <person name="Wangchuk T."/>
            <person name="Wangdi T."/>
            <person name="Weiand M."/>
            <person name="Wilkinson J."/>
            <person name="Wilson A."/>
            <person name="Yadav S."/>
            <person name="Young G."/>
            <person name="Yu Q."/>
            <person name="Zembek L."/>
            <person name="Zhong D."/>
            <person name="Zimmer A."/>
            <person name="Zwirko Z."/>
            <person name="Jaffe D.B."/>
            <person name="Alvarez P."/>
            <person name="Brockman W."/>
            <person name="Butler J."/>
            <person name="Chin C."/>
            <person name="Gnerre S."/>
            <person name="Grabherr M."/>
            <person name="Kleber M."/>
            <person name="Mauceli E."/>
            <person name="MacCallum I."/>
        </authorList>
    </citation>
    <scope>NUCLEOTIDE SEQUENCE [LARGE SCALE GENOMIC DNA]</scope>
    <source>
        <strain evidence="15">Tucson 14024-0371.13</strain>
    </source>
</reference>
<dbReference type="OMA" id="ALDWDSY"/>
<dbReference type="EC" id="1.2.1.84" evidence="11"/>
<comment type="similarity">
    <text evidence="2 11">Belongs to the fatty acyl-CoA reductase family.</text>
</comment>
<keyword evidence="5 11" id="KW-0521">NADP</keyword>
<dbReference type="PANTHER" id="PTHR11011">
    <property type="entry name" value="MALE STERILITY PROTEIN 2-RELATED"/>
    <property type="match status" value="1"/>
</dbReference>
<evidence type="ECO:0000256" key="4">
    <source>
        <dbReference type="ARBA" id="ARBA00022692"/>
    </source>
</evidence>
<evidence type="ECO:0000256" key="3">
    <source>
        <dbReference type="ARBA" id="ARBA00022516"/>
    </source>
</evidence>
<dbReference type="AlphaFoldDB" id="B3M2L0"/>
<feature type="domain" description="Fatty acyl-CoA reductase C-terminal" evidence="12">
    <location>
        <begin position="363"/>
        <end position="455"/>
    </location>
</feature>
<dbReference type="SUPFAM" id="SSF51735">
    <property type="entry name" value="NAD(P)-binding Rossmann-fold domains"/>
    <property type="match status" value="1"/>
</dbReference>